<keyword evidence="2" id="KW-0539">Nucleus</keyword>
<protein>
    <submittedName>
        <fullName evidence="4">N6-adenosine-methyltransferase</fullName>
    </submittedName>
</protein>
<dbReference type="VEuPathDB" id="ToxoDB:CSUI_011441"/>
<dbReference type="AlphaFoldDB" id="A0A2C6KB78"/>
<sequence length="105" mass="11955">MASHLNHDETSALQRTTEHCLMGIKGLVRRSQDSHLIHANLDTDILVSEEEEEIGSTRKPAELYDIIERFCLGRRRIELFGRDCNRRAGWVTVGCELGLTTFDAK</sequence>
<dbReference type="GeneID" id="94434750"/>
<evidence type="ECO:0000313" key="4">
    <source>
        <dbReference type="EMBL" id="PHJ14749.1"/>
    </source>
</evidence>
<keyword evidence="4" id="KW-0489">Methyltransferase</keyword>
<comment type="similarity">
    <text evidence="3">Belongs to the MT-A70-like family.</text>
</comment>
<dbReference type="OrthoDB" id="14833at2759"/>
<dbReference type="GO" id="GO:0032259">
    <property type="term" value="P:methylation"/>
    <property type="evidence" value="ECO:0007669"/>
    <property type="project" value="UniProtKB-KW"/>
</dbReference>
<dbReference type="GO" id="GO:0005634">
    <property type="term" value="C:nucleus"/>
    <property type="evidence" value="ECO:0007669"/>
    <property type="project" value="UniProtKB-SubCell"/>
</dbReference>
<keyword evidence="4" id="KW-0808">Transferase</keyword>
<comment type="subcellular location">
    <subcellularLocation>
        <location evidence="1">Nucleus</location>
    </subcellularLocation>
</comment>
<evidence type="ECO:0000313" key="5">
    <source>
        <dbReference type="Proteomes" id="UP000221165"/>
    </source>
</evidence>
<proteinExistence type="inferred from homology"/>
<dbReference type="PANTHER" id="PTHR13107:SF0">
    <property type="entry name" value="N6-ADENOSINE-METHYLTRANSFERASE NON-CATALYTIC SUBUNIT"/>
    <property type="match status" value="1"/>
</dbReference>
<dbReference type="PANTHER" id="PTHR13107">
    <property type="entry name" value="N6-ADENOSINE-METHYLTRANSFERASE NON-CATALYTIC SUBUNIT"/>
    <property type="match status" value="1"/>
</dbReference>
<dbReference type="GO" id="GO:0008168">
    <property type="term" value="F:methyltransferase activity"/>
    <property type="evidence" value="ECO:0007669"/>
    <property type="project" value="UniProtKB-KW"/>
</dbReference>
<dbReference type="Pfam" id="PF05063">
    <property type="entry name" value="MT-A70"/>
    <property type="match status" value="1"/>
</dbReference>
<evidence type="ECO:0000256" key="2">
    <source>
        <dbReference type="ARBA" id="ARBA00023242"/>
    </source>
</evidence>
<dbReference type="InterPro" id="IPR045123">
    <property type="entry name" value="METTL14-like"/>
</dbReference>
<dbReference type="GO" id="GO:0036396">
    <property type="term" value="C:RNA N6-methyladenosine methyltransferase complex"/>
    <property type="evidence" value="ECO:0007669"/>
    <property type="project" value="TreeGrafter"/>
</dbReference>
<dbReference type="InterPro" id="IPR007757">
    <property type="entry name" value="MT-A70-like"/>
</dbReference>
<name>A0A2C6KB78_9APIC</name>
<dbReference type="Proteomes" id="UP000221165">
    <property type="component" value="Unassembled WGS sequence"/>
</dbReference>
<evidence type="ECO:0000256" key="3">
    <source>
        <dbReference type="PROSITE-ProRule" id="PRU00489"/>
    </source>
</evidence>
<dbReference type="RefSeq" id="XP_067916485.1">
    <property type="nucleotide sequence ID" value="XM_068071539.1"/>
</dbReference>
<reference evidence="4 5" key="1">
    <citation type="journal article" date="2017" name="Int. J. Parasitol.">
        <title>The genome of the protozoan parasite Cystoisospora suis and a reverse vaccinology approach to identify vaccine candidates.</title>
        <authorList>
            <person name="Palmieri N."/>
            <person name="Shrestha A."/>
            <person name="Ruttkowski B."/>
            <person name="Beck T."/>
            <person name="Vogl C."/>
            <person name="Tomley F."/>
            <person name="Blake D.P."/>
            <person name="Joachim A."/>
        </authorList>
    </citation>
    <scope>NUCLEOTIDE SEQUENCE [LARGE SCALE GENOMIC DNA]</scope>
    <source>
        <strain evidence="4 5">Wien I</strain>
    </source>
</reference>
<comment type="caution">
    <text evidence="4">The sequence shown here is derived from an EMBL/GenBank/DDBJ whole genome shotgun (WGS) entry which is preliminary data.</text>
</comment>
<keyword evidence="5" id="KW-1185">Reference proteome</keyword>
<dbReference type="EMBL" id="MIGC01011809">
    <property type="protein sequence ID" value="PHJ14749.1"/>
    <property type="molecule type" value="Genomic_DNA"/>
</dbReference>
<gene>
    <name evidence="4" type="ORF">CSUI_011441</name>
</gene>
<accession>A0A2C6KB78</accession>
<feature type="non-terminal residue" evidence="4">
    <location>
        <position position="105"/>
    </location>
</feature>
<organism evidence="4 5">
    <name type="scientific">Cystoisospora suis</name>
    <dbReference type="NCBI Taxonomy" id="483139"/>
    <lineage>
        <taxon>Eukaryota</taxon>
        <taxon>Sar</taxon>
        <taxon>Alveolata</taxon>
        <taxon>Apicomplexa</taxon>
        <taxon>Conoidasida</taxon>
        <taxon>Coccidia</taxon>
        <taxon>Eucoccidiorida</taxon>
        <taxon>Eimeriorina</taxon>
        <taxon>Sarcocystidae</taxon>
        <taxon>Cystoisospora</taxon>
    </lineage>
</organism>
<evidence type="ECO:0000256" key="1">
    <source>
        <dbReference type="ARBA" id="ARBA00004123"/>
    </source>
</evidence>
<dbReference type="GO" id="GO:0003729">
    <property type="term" value="F:mRNA binding"/>
    <property type="evidence" value="ECO:0007669"/>
    <property type="project" value="TreeGrafter"/>
</dbReference>
<dbReference type="PROSITE" id="PS51143">
    <property type="entry name" value="MT_A70"/>
    <property type="match status" value="1"/>
</dbReference>